<accession>A0A371CUH0</accession>
<dbReference type="SUPFAM" id="SSF52540">
    <property type="entry name" value="P-loop containing nucleoside triphosphate hydrolases"/>
    <property type="match status" value="1"/>
</dbReference>
<dbReference type="Proteomes" id="UP000256964">
    <property type="component" value="Unassembled WGS sequence"/>
</dbReference>
<evidence type="ECO:0000313" key="2">
    <source>
        <dbReference type="Proteomes" id="UP000256964"/>
    </source>
</evidence>
<dbReference type="InterPro" id="IPR027417">
    <property type="entry name" value="P-loop_NTPase"/>
</dbReference>
<dbReference type="PANTHER" id="PTHR10285">
    <property type="entry name" value="URIDINE KINASE"/>
    <property type="match status" value="1"/>
</dbReference>
<keyword evidence="2" id="KW-1185">Reference proteome</keyword>
<gene>
    <name evidence="1" type="ORF">OH76DRAFT_1458206</name>
</gene>
<dbReference type="STRING" id="139420.A0A371CUH0"/>
<dbReference type="GO" id="GO:0016787">
    <property type="term" value="F:hydrolase activity"/>
    <property type="evidence" value="ECO:0007669"/>
    <property type="project" value="UniProtKB-KW"/>
</dbReference>
<dbReference type="OrthoDB" id="6362633at2759"/>
<organism evidence="1 2">
    <name type="scientific">Lentinus brumalis</name>
    <dbReference type="NCBI Taxonomy" id="2498619"/>
    <lineage>
        <taxon>Eukaryota</taxon>
        <taxon>Fungi</taxon>
        <taxon>Dikarya</taxon>
        <taxon>Basidiomycota</taxon>
        <taxon>Agaricomycotina</taxon>
        <taxon>Agaricomycetes</taxon>
        <taxon>Polyporales</taxon>
        <taxon>Polyporaceae</taxon>
        <taxon>Lentinus</taxon>
    </lineage>
</organism>
<protein>
    <submittedName>
        <fullName evidence="1">P-loop containing nucleoside triphosphate hydrolase protein</fullName>
    </submittedName>
</protein>
<proteinExistence type="predicted"/>
<dbReference type="Gene3D" id="3.40.50.300">
    <property type="entry name" value="P-loop containing nucleotide triphosphate hydrolases"/>
    <property type="match status" value="1"/>
</dbReference>
<dbReference type="EMBL" id="KZ857457">
    <property type="protein sequence ID" value="RDX43943.1"/>
    <property type="molecule type" value="Genomic_DNA"/>
</dbReference>
<reference evidence="1 2" key="1">
    <citation type="journal article" date="2018" name="Biotechnol. Biofuels">
        <title>Integrative visual omics of the white-rot fungus Polyporus brumalis exposes the biotechnological potential of its oxidative enzymes for delignifying raw plant biomass.</title>
        <authorList>
            <person name="Miyauchi S."/>
            <person name="Rancon A."/>
            <person name="Drula E."/>
            <person name="Hage H."/>
            <person name="Chaduli D."/>
            <person name="Favel A."/>
            <person name="Grisel S."/>
            <person name="Henrissat B."/>
            <person name="Herpoel-Gimbert I."/>
            <person name="Ruiz-Duenas F.J."/>
            <person name="Chevret D."/>
            <person name="Hainaut M."/>
            <person name="Lin J."/>
            <person name="Wang M."/>
            <person name="Pangilinan J."/>
            <person name="Lipzen A."/>
            <person name="Lesage-Meessen L."/>
            <person name="Navarro D."/>
            <person name="Riley R."/>
            <person name="Grigoriev I.V."/>
            <person name="Zhou S."/>
            <person name="Raouche S."/>
            <person name="Rosso M.N."/>
        </authorList>
    </citation>
    <scope>NUCLEOTIDE SEQUENCE [LARGE SCALE GENOMIC DNA]</scope>
    <source>
        <strain evidence="1 2">BRFM 1820</strain>
    </source>
</reference>
<dbReference type="AlphaFoldDB" id="A0A371CUH0"/>
<sequence length="261" mass="29004">MDRVADELSQYLLDRFRRTPPDGRLLVGIAGVPASGKSTLARLVVERVNEAAQSSSTGSIAAENALSAAVNEGTSATPVAVYVGLDGWHLTRAQLDAMPDPKLAHDRRGAHWTFDGEGYVAFIRALRKPVDLSHSTDTSSGSQIVYAPSFSHEKKDPVFDSIAIYPHHRLVIIEGLYTFLNIPPWSAAAELLDERWWVEIGEEEAERRLVARHVKTGVAKDMEEAIWRSRENDAPNGRFIRENMMQPTRVIRSVDDPTYSV</sequence>
<name>A0A371CUH0_9APHY</name>
<keyword evidence="1" id="KW-0378">Hydrolase</keyword>
<evidence type="ECO:0000313" key="1">
    <source>
        <dbReference type="EMBL" id="RDX43943.1"/>
    </source>
</evidence>